<dbReference type="PATRIC" id="fig|1703770.3.peg.449"/>
<dbReference type="GO" id="GO:0006543">
    <property type="term" value="P:L-glutamine catabolic process"/>
    <property type="evidence" value="ECO:0007669"/>
    <property type="project" value="UniProtKB-UniRule"/>
</dbReference>
<accession>A0A0S7WVC2</accession>
<dbReference type="EC" id="3.5.1.2" evidence="10"/>
<dbReference type="GO" id="GO:0004359">
    <property type="term" value="F:glutaminase activity"/>
    <property type="evidence" value="ECO:0007669"/>
    <property type="project" value="UniProtKB-UniRule"/>
</dbReference>
<evidence type="ECO:0000256" key="11">
    <source>
        <dbReference type="PIRSR" id="PIRSR005639-1"/>
    </source>
</evidence>
<comment type="caution">
    <text evidence="13">The sequence shown here is derived from an EMBL/GenBank/DDBJ whole genome shotgun (WGS) entry which is preliminary data.</text>
</comment>
<dbReference type="EC" id="4.3.3.6" evidence="10"/>
<comment type="catalytic activity">
    <reaction evidence="6 10">
        <text>aldehydo-D-ribose 5-phosphate + D-glyceraldehyde 3-phosphate + L-glutamine = pyridoxal 5'-phosphate + L-glutamate + phosphate + 3 H2O + H(+)</text>
        <dbReference type="Rhea" id="RHEA:31507"/>
        <dbReference type="ChEBI" id="CHEBI:15377"/>
        <dbReference type="ChEBI" id="CHEBI:15378"/>
        <dbReference type="ChEBI" id="CHEBI:29985"/>
        <dbReference type="ChEBI" id="CHEBI:43474"/>
        <dbReference type="ChEBI" id="CHEBI:58273"/>
        <dbReference type="ChEBI" id="CHEBI:58359"/>
        <dbReference type="ChEBI" id="CHEBI:59776"/>
        <dbReference type="ChEBI" id="CHEBI:597326"/>
        <dbReference type="EC" id="4.3.3.6"/>
    </reaction>
</comment>
<evidence type="ECO:0000256" key="3">
    <source>
        <dbReference type="ARBA" id="ARBA00022898"/>
    </source>
</evidence>
<evidence type="ECO:0000256" key="8">
    <source>
        <dbReference type="ARBA" id="ARBA00054599"/>
    </source>
</evidence>
<dbReference type="NCBIfam" id="TIGR03800">
    <property type="entry name" value="PLP_synth_Pdx2"/>
    <property type="match status" value="1"/>
</dbReference>
<evidence type="ECO:0000256" key="1">
    <source>
        <dbReference type="ARBA" id="ARBA00008345"/>
    </source>
</evidence>
<dbReference type="Pfam" id="PF01174">
    <property type="entry name" value="SNO"/>
    <property type="match status" value="1"/>
</dbReference>
<evidence type="ECO:0000256" key="5">
    <source>
        <dbReference type="ARBA" id="ARBA00023239"/>
    </source>
</evidence>
<dbReference type="PROSITE" id="PS01236">
    <property type="entry name" value="PDXT_SNO_1"/>
    <property type="match status" value="1"/>
</dbReference>
<evidence type="ECO:0000256" key="4">
    <source>
        <dbReference type="ARBA" id="ARBA00022962"/>
    </source>
</evidence>
<dbReference type="UniPathway" id="UPA00245"/>
<reference evidence="13 14" key="1">
    <citation type="journal article" date="2015" name="Microbiome">
        <title>Genomic resolution of linkages in carbon, nitrogen, and sulfur cycling among widespread estuary sediment bacteria.</title>
        <authorList>
            <person name="Baker B.J."/>
            <person name="Lazar C.S."/>
            <person name="Teske A.P."/>
            <person name="Dick G.J."/>
        </authorList>
    </citation>
    <scope>NUCLEOTIDE SEQUENCE [LARGE SCALE GENOMIC DNA]</scope>
    <source>
        <strain evidence="13">DG_24</strain>
    </source>
</reference>
<evidence type="ECO:0000256" key="12">
    <source>
        <dbReference type="PIRSR" id="PIRSR005639-2"/>
    </source>
</evidence>
<dbReference type="PANTHER" id="PTHR31559:SF0">
    <property type="entry name" value="PYRIDOXAL 5'-PHOSPHATE SYNTHASE SUBUNIT SNO1-RELATED"/>
    <property type="match status" value="1"/>
</dbReference>
<gene>
    <name evidence="10" type="primary">pdxT</name>
    <name evidence="13" type="ORF">AMJ39_02020</name>
</gene>
<evidence type="ECO:0000256" key="7">
    <source>
        <dbReference type="ARBA" id="ARBA00049534"/>
    </source>
</evidence>
<dbReference type="EMBL" id="LIZS01000007">
    <property type="protein sequence ID" value="KPJ54059.1"/>
    <property type="molecule type" value="Genomic_DNA"/>
</dbReference>
<proteinExistence type="inferred from homology"/>
<evidence type="ECO:0000313" key="14">
    <source>
        <dbReference type="Proteomes" id="UP000052008"/>
    </source>
</evidence>
<dbReference type="InterPro" id="IPR002161">
    <property type="entry name" value="PdxT/SNO"/>
</dbReference>
<dbReference type="HAMAP" id="MF_01615">
    <property type="entry name" value="PdxT"/>
    <property type="match status" value="1"/>
</dbReference>
<comment type="catalytic activity">
    <reaction evidence="7 10">
        <text>L-glutamine + H2O = L-glutamate + NH4(+)</text>
        <dbReference type="Rhea" id="RHEA:15889"/>
        <dbReference type="ChEBI" id="CHEBI:15377"/>
        <dbReference type="ChEBI" id="CHEBI:28938"/>
        <dbReference type="ChEBI" id="CHEBI:29985"/>
        <dbReference type="ChEBI" id="CHEBI:58359"/>
        <dbReference type="EC" id="3.5.1.2"/>
    </reaction>
</comment>
<dbReference type="InterPro" id="IPR029062">
    <property type="entry name" value="Class_I_gatase-like"/>
</dbReference>
<keyword evidence="3 10" id="KW-0663">Pyridoxal phosphate</keyword>
<dbReference type="InterPro" id="IPR021196">
    <property type="entry name" value="PdxT/SNO_CS"/>
</dbReference>
<evidence type="ECO:0000256" key="6">
    <source>
        <dbReference type="ARBA" id="ARBA00047992"/>
    </source>
</evidence>
<protein>
    <recommendedName>
        <fullName evidence="10">Pyridoxal 5'-phosphate synthase subunit PdxT</fullName>
        <ecNumber evidence="10">4.3.3.6</ecNumber>
    </recommendedName>
    <alternativeName>
        <fullName evidence="10">Pdx2</fullName>
    </alternativeName>
    <alternativeName>
        <fullName evidence="10">Pyridoxal 5'-phosphate synthase glutaminase subunit</fullName>
        <ecNumber evidence="10">3.5.1.2</ecNumber>
    </alternativeName>
</protein>
<feature type="binding site" evidence="10 12">
    <location>
        <begin position="46"/>
        <end position="48"/>
    </location>
    <ligand>
        <name>L-glutamine</name>
        <dbReference type="ChEBI" id="CHEBI:58359"/>
    </ligand>
</feature>
<keyword evidence="5 10" id="KW-0456">Lyase</keyword>
<dbReference type="PANTHER" id="PTHR31559">
    <property type="entry name" value="PYRIDOXAL 5'-PHOSPHATE SYNTHASE SUBUNIT SNO"/>
    <property type="match status" value="1"/>
</dbReference>
<comment type="similarity">
    <text evidence="1 10">Belongs to the glutaminase PdxT/SNO family.</text>
</comment>
<comment type="pathway">
    <text evidence="10">Cofactor biosynthesis; pyridoxal 5'-phosphate biosynthesis.</text>
</comment>
<comment type="function">
    <text evidence="8 10">Catalyzes the hydrolysis of glutamine to glutamate and ammonia as part of the biosynthesis of pyridoxal 5'-phosphate. The resulting ammonia molecule is channeled to the active site of PdxS.</text>
</comment>
<dbReference type="GO" id="GO:0016740">
    <property type="term" value="F:transferase activity"/>
    <property type="evidence" value="ECO:0007669"/>
    <property type="project" value="UniProtKB-KW"/>
</dbReference>
<dbReference type="Gene3D" id="3.40.50.880">
    <property type="match status" value="1"/>
</dbReference>
<feature type="active site" description="Charge relay system" evidence="10 11">
    <location>
        <position position="170"/>
    </location>
</feature>
<dbReference type="GO" id="GO:0036381">
    <property type="term" value="F:pyridoxal 5'-phosphate synthase (glutamine hydrolysing) activity"/>
    <property type="evidence" value="ECO:0007669"/>
    <property type="project" value="UniProtKB-UniRule"/>
</dbReference>
<evidence type="ECO:0000256" key="10">
    <source>
        <dbReference type="HAMAP-Rule" id="MF_01615"/>
    </source>
</evidence>
<dbReference type="GO" id="GO:0042823">
    <property type="term" value="P:pyridoxal phosphate biosynthetic process"/>
    <property type="evidence" value="ECO:0007669"/>
    <property type="project" value="UniProtKB-UniRule"/>
</dbReference>
<keyword evidence="4 10" id="KW-0315">Glutamine amidotransferase</keyword>
<evidence type="ECO:0000313" key="13">
    <source>
        <dbReference type="EMBL" id="KPJ54059.1"/>
    </source>
</evidence>
<keyword evidence="2 10" id="KW-0378">Hydrolase</keyword>
<dbReference type="PIRSF" id="PIRSF005639">
    <property type="entry name" value="Glut_amidoT_SNO"/>
    <property type="match status" value="1"/>
</dbReference>
<comment type="subunit">
    <text evidence="9 10">In the presence of PdxS, forms a dodecamer of heterodimers. Only shows activity in the heterodimer.</text>
</comment>
<dbReference type="CDD" id="cd01749">
    <property type="entry name" value="GATase1_PB"/>
    <property type="match status" value="1"/>
</dbReference>
<dbReference type="AlphaFoldDB" id="A0A0S7WVC2"/>
<dbReference type="GO" id="GO:0008614">
    <property type="term" value="P:pyridoxine metabolic process"/>
    <property type="evidence" value="ECO:0007669"/>
    <property type="project" value="TreeGrafter"/>
</dbReference>
<dbReference type="GO" id="GO:0005829">
    <property type="term" value="C:cytosol"/>
    <property type="evidence" value="ECO:0007669"/>
    <property type="project" value="TreeGrafter"/>
</dbReference>
<feature type="binding site" evidence="10 12">
    <location>
        <begin position="134"/>
        <end position="135"/>
    </location>
    <ligand>
        <name>L-glutamine</name>
        <dbReference type="ChEBI" id="CHEBI:58359"/>
    </ligand>
</feature>
<feature type="binding site" evidence="10 12">
    <location>
        <position position="105"/>
    </location>
    <ligand>
        <name>L-glutamine</name>
        <dbReference type="ChEBI" id="CHEBI:58359"/>
    </ligand>
</feature>
<feature type="active site" description="Nucleophile" evidence="10 11">
    <location>
        <position position="78"/>
    </location>
</feature>
<dbReference type="SUPFAM" id="SSF52317">
    <property type="entry name" value="Class I glutamine amidotransferase-like"/>
    <property type="match status" value="1"/>
</dbReference>
<dbReference type="GO" id="GO:1903600">
    <property type="term" value="C:glutaminase complex"/>
    <property type="evidence" value="ECO:0007669"/>
    <property type="project" value="TreeGrafter"/>
</dbReference>
<keyword evidence="13" id="KW-0808">Transferase</keyword>
<dbReference type="PROSITE" id="PS51273">
    <property type="entry name" value="GATASE_TYPE_1"/>
    <property type="match status" value="1"/>
</dbReference>
<feature type="active site" description="Charge relay system" evidence="10 11">
    <location>
        <position position="172"/>
    </location>
</feature>
<dbReference type="FunFam" id="3.40.50.880:FF:000010">
    <property type="entry name" value="uncharacterized protein LOC100176842 isoform X2"/>
    <property type="match status" value="1"/>
</dbReference>
<organism evidence="13 14">
    <name type="scientific">candidate division TA06 bacterium DG_24</name>
    <dbReference type="NCBI Taxonomy" id="1703770"/>
    <lineage>
        <taxon>Bacteria</taxon>
        <taxon>Bacteria division TA06</taxon>
    </lineage>
</organism>
<sequence length="191" mass="20034">MKVGLLALQGDFAAHGKALARLGCGGVEVRRPDQLSGLGGLIVPGGESTALLKLIAEGGMDRAIQEFGERGGAIFGTCAGLIILAREVRHPAQPGLGLIDVGVERNAYGRQRESFEQAISVPALGNDPFPGIFIRAPKIVRLGPEVEALATVGSDCVLARQGRILVATFHPELTPDGRLHARFLEMVRAGA</sequence>
<dbReference type="PROSITE" id="PS51130">
    <property type="entry name" value="PDXT_SNO_2"/>
    <property type="match status" value="1"/>
</dbReference>
<dbReference type="Proteomes" id="UP000052008">
    <property type="component" value="Unassembled WGS sequence"/>
</dbReference>
<dbReference type="STRING" id="1703770.AMJ39_02020"/>
<name>A0A0S7WVC2_UNCT6</name>
<evidence type="ECO:0000256" key="9">
    <source>
        <dbReference type="ARBA" id="ARBA00064749"/>
    </source>
</evidence>
<evidence type="ECO:0000256" key="2">
    <source>
        <dbReference type="ARBA" id="ARBA00022801"/>
    </source>
</evidence>